<dbReference type="InParanoid" id="M1DSN9"/>
<evidence type="ECO:0000256" key="1">
    <source>
        <dbReference type="SAM" id="Phobius"/>
    </source>
</evidence>
<protein>
    <submittedName>
        <fullName evidence="2">Uncharacterized protein</fullName>
    </submittedName>
</protein>
<keyword evidence="1" id="KW-0812">Transmembrane</keyword>
<evidence type="ECO:0000313" key="3">
    <source>
        <dbReference type="Proteomes" id="UP000011115"/>
    </source>
</evidence>
<reference evidence="2" key="2">
    <citation type="submission" date="2015-06" db="UniProtKB">
        <authorList>
            <consortium name="EnsemblPlants"/>
        </authorList>
    </citation>
    <scope>IDENTIFICATION</scope>
    <source>
        <strain evidence="2">DM1-3 516 R44</strain>
    </source>
</reference>
<dbReference type="PaxDb" id="4113-PGSC0003DMT400093778"/>
<proteinExistence type="predicted"/>
<reference evidence="3" key="1">
    <citation type="journal article" date="2011" name="Nature">
        <title>Genome sequence and analysis of the tuber crop potato.</title>
        <authorList>
            <consortium name="The Potato Genome Sequencing Consortium"/>
        </authorList>
    </citation>
    <scope>NUCLEOTIDE SEQUENCE [LARGE SCALE GENOMIC DNA]</scope>
    <source>
        <strain evidence="3">cv. DM1-3 516 R44</strain>
    </source>
</reference>
<dbReference type="HOGENOM" id="CLU_1398569_0_0_1"/>
<evidence type="ECO:0000313" key="2">
    <source>
        <dbReference type="EnsemblPlants" id="PGSC0003DMT400093778"/>
    </source>
</evidence>
<accession>M1DSN9</accession>
<keyword evidence="3" id="KW-1185">Reference proteome</keyword>
<feature type="transmembrane region" description="Helical" evidence="1">
    <location>
        <begin position="98"/>
        <end position="119"/>
    </location>
</feature>
<keyword evidence="1" id="KW-1133">Transmembrane helix</keyword>
<dbReference type="EnsemblPlants" id="PGSC0003DMT400093778">
    <property type="protein sequence ID" value="PGSC0003DMT400093778"/>
    <property type="gene ID" value="PGSC0003DMG400043349"/>
</dbReference>
<sequence>MRCATTKTNALDGRQPIMFLLMRDELIICRMKKFHPRQLRVGSASRKRGKILPRLIPFEADDSVYWTRRGGGLEFRFRCMCSCFVLAILGKVEAVLPWVVGCSTFGDLGIVVSVVNIVIMSSSRRSRKEVATLSQKKRSRSGNVPLAHAVPRGQTWRFGAKVVTKKGKAWYKKHTEASYFLDVCIDRDSLACEFP</sequence>
<name>M1DSN9_SOLTU</name>
<feature type="transmembrane region" description="Helical" evidence="1">
    <location>
        <begin position="75"/>
        <end position="92"/>
    </location>
</feature>
<organism evidence="2 3">
    <name type="scientific">Solanum tuberosum</name>
    <name type="common">Potato</name>
    <dbReference type="NCBI Taxonomy" id="4113"/>
    <lineage>
        <taxon>Eukaryota</taxon>
        <taxon>Viridiplantae</taxon>
        <taxon>Streptophyta</taxon>
        <taxon>Embryophyta</taxon>
        <taxon>Tracheophyta</taxon>
        <taxon>Spermatophyta</taxon>
        <taxon>Magnoliopsida</taxon>
        <taxon>eudicotyledons</taxon>
        <taxon>Gunneridae</taxon>
        <taxon>Pentapetalae</taxon>
        <taxon>asterids</taxon>
        <taxon>lamiids</taxon>
        <taxon>Solanales</taxon>
        <taxon>Solanaceae</taxon>
        <taxon>Solanoideae</taxon>
        <taxon>Solaneae</taxon>
        <taxon>Solanum</taxon>
    </lineage>
</organism>
<keyword evidence="1" id="KW-0472">Membrane</keyword>
<dbReference type="Gramene" id="PGSC0003DMT400093778">
    <property type="protein sequence ID" value="PGSC0003DMT400093778"/>
    <property type="gene ID" value="PGSC0003DMG400043349"/>
</dbReference>
<dbReference type="Proteomes" id="UP000011115">
    <property type="component" value="Unassembled WGS sequence"/>
</dbReference>
<dbReference type="AlphaFoldDB" id="M1DSN9"/>